<name>D6Z201_DESAT</name>
<dbReference type="EMBL" id="CP001940">
    <property type="protein sequence ID" value="ADH85576.1"/>
    <property type="molecule type" value="Genomic_DNA"/>
</dbReference>
<dbReference type="InterPro" id="IPR012675">
    <property type="entry name" value="Beta-grasp_dom_sf"/>
</dbReference>
<dbReference type="AlphaFoldDB" id="D6Z201"/>
<dbReference type="STRING" id="589865.DaAHT2_0872"/>
<dbReference type="Gene3D" id="3.10.20.30">
    <property type="match status" value="1"/>
</dbReference>
<organism evidence="1 2">
    <name type="scientific">Desulfurivibrio alkaliphilus (strain DSM 19089 / UNIQEM U267 / AHT2)</name>
    <dbReference type="NCBI Taxonomy" id="589865"/>
    <lineage>
        <taxon>Bacteria</taxon>
        <taxon>Pseudomonadati</taxon>
        <taxon>Thermodesulfobacteriota</taxon>
        <taxon>Desulfobulbia</taxon>
        <taxon>Desulfobulbales</taxon>
        <taxon>Desulfobulbaceae</taxon>
        <taxon>Desulfurivibrio</taxon>
    </lineage>
</organism>
<dbReference type="InterPro" id="IPR016155">
    <property type="entry name" value="Mopterin_synth/thiamin_S_b"/>
</dbReference>
<evidence type="ECO:0000313" key="2">
    <source>
        <dbReference type="Proteomes" id="UP000001508"/>
    </source>
</evidence>
<dbReference type="Proteomes" id="UP000001508">
    <property type="component" value="Chromosome"/>
</dbReference>
<dbReference type="InterPro" id="IPR010035">
    <property type="entry name" value="Thi_S"/>
</dbReference>
<dbReference type="eggNOG" id="COG2104">
    <property type="taxonomic scope" value="Bacteria"/>
</dbReference>
<dbReference type="InterPro" id="IPR003749">
    <property type="entry name" value="ThiS/MoaD-like"/>
</dbReference>
<sequence>MQITVNGEAKEFSEDQVNVTLVLTQQNVESPDMVAVQVNGAFVDKGEFDQRVLQEGDSVEFLYFMGGGAV</sequence>
<dbReference type="SUPFAM" id="SSF54285">
    <property type="entry name" value="MoaD/ThiS"/>
    <property type="match status" value="1"/>
</dbReference>
<keyword evidence="2" id="KW-1185">Reference proteome</keyword>
<dbReference type="PANTHER" id="PTHR34472">
    <property type="entry name" value="SULFUR CARRIER PROTEIN THIS"/>
    <property type="match status" value="1"/>
</dbReference>
<dbReference type="CDD" id="cd00565">
    <property type="entry name" value="Ubl_ThiS"/>
    <property type="match status" value="1"/>
</dbReference>
<proteinExistence type="predicted"/>
<reference evidence="2" key="1">
    <citation type="submission" date="2010-02" db="EMBL/GenBank/DDBJ databases">
        <title>Complete sequence of Desulfurivibrio alkaliphilus AHT2.</title>
        <authorList>
            <consortium name="US DOE Joint Genome Institute"/>
            <person name="Pitluck S."/>
            <person name="Chertkov O."/>
            <person name="Detter J.C."/>
            <person name="Han C."/>
            <person name="Tapia R."/>
            <person name="Larimer F."/>
            <person name="Land M."/>
            <person name="Hauser L."/>
            <person name="Kyrpides N."/>
            <person name="Mikhailova N."/>
            <person name="Sorokin D.Y."/>
            <person name="Muyzer G."/>
            <person name="Woyke T."/>
        </authorList>
    </citation>
    <scope>NUCLEOTIDE SEQUENCE [LARGE SCALE GENOMIC DNA]</scope>
    <source>
        <strain evidence="2">DSM 19089 / UNIQEM U267 / AHT2</strain>
    </source>
</reference>
<protein>
    <submittedName>
        <fullName evidence="1">Thiamine biosynthesis protein ThiS</fullName>
    </submittedName>
</protein>
<gene>
    <name evidence="1" type="ordered locus">DaAHT2_0872</name>
</gene>
<dbReference type="InParanoid" id="D6Z201"/>
<dbReference type="KEGG" id="dak:DaAHT2_0872"/>
<dbReference type="HOGENOM" id="CLU_174611_3_2_7"/>
<dbReference type="PANTHER" id="PTHR34472:SF1">
    <property type="entry name" value="SULFUR CARRIER PROTEIN THIS"/>
    <property type="match status" value="1"/>
</dbReference>
<dbReference type="NCBIfam" id="TIGR01683">
    <property type="entry name" value="thiS"/>
    <property type="match status" value="1"/>
</dbReference>
<dbReference type="RefSeq" id="WP_013163106.1">
    <property type="nucleotide sequence ID" value="NC_014216.1"/>
</dbReference>
<dbReference type="Pfam" id="PF02597">
    <property type="entry name" value="ThiS"/>
    <property type="match status" value="1"/>
</dbReference>
<accession>D6Z201</accession>
<dbReference type="OrthoDB" id="197113at2"/>
<evidence type="ECO:0000313" key="1">
    <source>
        <dbReference type="EMBL" id="ADH85576.1"/>
    </source>
</evidence>